<dbReference type="EMBL" id="FMWP01000010">
    <property type="protein sequence ID" value="SCZ87531.1"/>
    <property type="molecule type" value="Genomic_DNA"/>
</dbReference>
<feature type="domain" description="BZIP" evidence="2">
    <location>
        <begin position="487"/>
        <end position="502"/>
    </location>
</feature>
<evidence type="ECO:0000313" key="4">
    <source>
        <dbReference type="Proteomes" id="UP000249723"/>
    </source>
</evidence>
<dbReference type="InterPro" id="IPR046347">
    <property type="entry name" value="bZIP_sf"/>
</dbReference>
<feature type="region of interest" description="Disordered" evidence="1">
    <location>
        <begin position="1"/>
        <end position="79"/>
    </location>
</feature>
<dbReference type="OrthoDB" id="2537388at2759"/>
<feature type="compositionally biased region" description="Low complexity" evidence="1">
    <location>
        <begin position="15"/>
        <end position="30"/>
    </location>
</feature>
<feature type="compositionally biased region" description="Low complexity" evidence="1">
    <location>
        <begin position="405"/>
        <end position="415"/>
    </location>
</feature>
<name>A0A2X0KN76_9BASI</name>
<proteinExistence type="predicted"/>
<accession>A0A2X0KN76</accession>
<evidence type="ECO:0000259" key="2">
    <source>
        <dbReference type="PROSITE" id="PS00036"/>
    </source>
</evidence>
<dbReference type="SUPFAM" id="SSF57959">
    <property type="entry name" value="Leucine zipper domain"/>
    <property type="match status" value="1"/>
</dbReference>
<dbReference type="Proteomes" id="UP000249723">
    <property type="component" value="Unassembled WGS sequence"/>
</dbReference>
<dbReference type="STRING" id="289078.A0A2X0KN76"/>
<evidence type="ECO:0000313" key="3">
    <source>
        <dbReference type="EMBL" id="SCZ87531.1"/>
    </source>
</evidence>
<organism evidence="3 4">
    <name type="scientific">Microbotryum saponariae</name>
    <dbReference type="NCBI Taxonomy" id="289078"/>
    <lineage>
        <taxon>Eukaryota</taxon>
        <taxon>Fungi</taxon>
        <taxon>Dikarya</taxon>
        <taxon>Basidiomycota</taxon>
        <taxon>Pucciniomycotina</taxon>
        <taxon>Microbotryomycetes</taxon>
        <taxon>Microbotryales</taxon>
        <taxon>Microbotryaceae</taxon>
        <taxon>Microbotryum</taxon>
    </lineage>
</organism>
<keyword evidence="4" id="KW-1185">Reference proteome</keyword>
<dbReference type="PROSITE" id="PS00036">
    <property type="entry name" value="BZIP_BASIC"/>
    <property type="match status" value="1"/>
</dbReference>
<feature type="region of interest" description="Disordered" evidence="1">
    <location>
        <begin position="391"/>
        <end position="422"/>
    </location>
</feature>
<dbReference type="AlphaFoldDB" id="A0A2X0KN76"/>
<dbReference type="InterPro" id="IPR004827">
    <property type="entry name" value="bZIP"/>
</dbReference>
<dbReference type="CDD" id="cd12193">
    <property type="entry name" value="bZIP_GCN4"/>
    <property type="match status" value="1"/>
</dbReference>
<protein>
    <submittedName>
        <fullName evidence="3">BZ3500_MvSof-1268-A1-R1_Chr2-2g04997 protein</fullName>
    </submittedName>
</protein>
<feature type="compositionally biased region" description="Basic residues" evidence="1">
    <location>
        <begin position="391"/>
        <end position="401"/>
    </location>
</feature>
<evidence type="ECO:0000256" key="1">
    <source>
        <dbReference type="SAM" id="MobiDB-lite"/>
    </source>
</evidence>
<reference evidence="4" key="1">
    <citation type="submission" date="2016-10" db="EMBL/GenBank/DDBJ databases">
        <authorList>
            <person name="Jeantristanb JTB J.-T."/>
            <person name="Ricardo R."/>
        </authorList>
    </citation>
    <scope>NUCLEOTIDE SEQUENCE [LARGE SCALE GENOMIC DNA]</scope>
</reference>
<dbReference type="Pfam" id="PF07716">
    <property type="entry name" value="bZIP_2"/>
    <property type="match status" value="1"/>
</dbReference>
<dbReference type="Gene3D" id="3.30.160.60">
    <property type="entry name" value="Classic Zinc Finger"/>
    <property type="match status" value="1"/>
</dbReference>
<feature type="compositionally biased region" description="Polar residues" evidence="1">
    <location>
        <begin position="36"/>
        <end position="62"/>
    </location>
</feature>
<dbReference type="GO" id="GO:0003700">
    <property type="term" value="F:DNA-binding transcription factor activity"/>
    <property type="evidence" value="ECO:0007669"/>
    <property type="project" value="InterPro"/>
</dbReference>
<sequence>MKRDHAVTLTTSQALPLSLPLPLLPSLSPPKFATAHSATLSHPQASSHAHPNGLRRSSNHGSSSDRGDTPSLSPPSETDERTVILNHDGMDAMTMPQLTSSLKHDLNIDLHHQQHHNSPYGIDQHRASPFVSTSPYLHDDLEALTQRLAAPRAPALVSASTCGSSVFDSGQFDCYCALAGIALPSLDKDADSAPSPFVLSAPPFDLSDYIHSDSKASLEFASMPPMHDFDLFHNMSSVPVSQPSSLQGQVGAHNHAPSPFARHAELDQSLQSPLGMSPLDSPSEYMSPYFASPHDTHPFASPSMPADVLFSPIIDPRGTALPPASQSLITAIVPVPVEPTASPADDDSIAFSVKHEKRAASRRIKIEANADLDALLEDEEDEYVPTMRSTRRAVNPRKRKASGTAVIAASPSAAALPEPTVREGRRAKTDLLRHDEPIQKRNYVGASRTSRKVLPRAIARSLPRNLLNAVHPDANELPADVADAVDKRREQNTRAARESRMRKAQAQAALEQELVDLRQRVIDLETRLARYEGPTKTKRTKL</sequence>
<gene>
    <name evidence="3" type="ORF">BZ3500_MVSOF-1268-A1-R1_CHR2-2G04997</name>
</gene>